<dbReference type="Proteomes" id="UP000249757">
    <property type="component" value="Unassembled WGS sequence"/>
</dbReference>
<reference evidence="2" key="1">
    <citation type="journal article" date="2022" name="Microb. Genom.">
        <title>A global pangenome for the wheat fungal pathogen Pyrenophora tritici-repentis and prediction of effector protein structural homology.</title>
        <authorList>
            <person name="Moolhuijzen P.M."/>
            <person name="See P.T."/>
            <person name="Shi G."/>
            <person name="Powell H.R."/>
            <person name="Cockram J."/>
            <person name="Jorgensen L.N."/>
            <person name="Benslimane H."/>
            <person name="Strelkov S.E."/>
            <person name="Turner J."/>
            <person name="Liu Z."/>
            <person name="Moffat C.S."/>
        </authorList>
    </citation>
    <scope>NUCLEOTIDE SEQUENCE [LARGE SCALE GENOMIC DNA]</scope>
</reference>
<dbReference type="InterPro" id="IPR002818">
    <property type="entry name" value="DJ-1/PfpI"/>
</dbReference>
<evidence type="ECO:0000313" key="1">
    <source>
        <dbReference type="EMBL" id="KAI1514333.1"/>
    </source>
</evidence>
<dbReference type="Pfam" id="PF01965">
    <property type="entry name" value="DJ-1_PfpI"/>
    <property type="match status" value="1"/>
</dbReference>
<sequence length="261" mass="28635">MRYSSLFPTLLAFQPSLCAPSQPPITNTSTLPTHYGLLIFPHYQALDIFGPMDLLNSLFMLYSNMTQTPHLSVLSKTMAPVTSAMMTGGFGQEIVPTTTFADYLTGREKDQEGDSTSKGDIDVLVVPGGGGTRRDMSAEIDFVKLTYPKLKYIISICTGATILSRAGVIDDKRATTNKRSWAWATSTGPNVTWVPTARWVEHGNVFTSSGVSAGTDAMYAFVSRVYGEAVAEYMSLSLEYERVVDWQHDDFARVWNVPGAT</sequence>
<organism evidence="1 2">
    <name type="scientific">Pyrenophora tritici-repentis</name>
    <dbReference type="NCBI Taxonomy" id="45151"/>
    <lineage>
        <taxon>Eukaryota</taxon>
        <taxon>Fungi</taxon>
        <taxon>Dikarya</taxon>
        <taxon>Ascomycota</taxon>
        <taxon>Pezizomycotina</taxon>
        <taxon>Dothideomycetes</taxon>
        <taxon>Pleosporomycetidae</taxon>
        <taxon>Pleosporales</taxon>
        <taxon>Pleosporineae</taxon>
        <taxon>Pleosporaceae</taxon>
        <taxon>Pyrenophora</taxon>
    </lineage>
</organism>
<name>A0A2W1DMV7_9PLEO</name>
<dbReference type="InterPro" id="IPR029062">
    <property type="entry name" value="Class_I_gatase-like"/>
</dbReference>
<evidence type="ECO:0000313" key="2">
    <source>
        <dbReference type="Proteomes" id="UP000249757"/>
    </source>
</evidence>
<accession>A0A2W1DMV7</accession>
<dbReference type="InterPro" id="IPR052158">
    <property type="entry name" value="INH-QAR"/>
</dbReference>
<dbReference type="OrthoDB" id="543156at2759"/>
<dbReference type="Gene3D" id="3.40.50.880">
    <property type="match status" value="1"/>
</dbReference>
<dbReference type="PANTHER" id="PTHR43130">
    <property type="entry name" value="ARAC-FAMILY TRANSCRIPTIONAL REGULATOR"/>
    <property type="match status" value="1"/>
</dbReference>
<proteinExistence type="predicted"/>
<gene>
    <name evidence="1" type="ORF">Ptr86124_006963</name>
</gene>
<dbReference type="AlphaFoldDB" id="A0A2W1DMV7"/>
<comment type="caution">
    <text evidence="1">The sequence shown here is derived from an EMBL/GenBank/DDBJ whole genome shotgun (WGS) entry which is preliminary data.</text>
</comment>
<dbReference type="EMBL" id="NRDI02000008">
    <property type="protein sequence ID" value="KAI1514333.1"/>
    <property type="molecule type" value="Genomic_DNA"/>
</dbReference>
<dbReference type="CDD" id="cd03139">
    <property type="entry name" value="GATase1_PfpI_2"/>
    <property type="match status" value="1"/>
</dbReference>
<dbReference type="SUPFAM" id="SSF52317">
    <property type="entry name" value="Class I glutamine amidotransferase-like"/>
    <property type="match status" value="1"/>
</dbReference>
<dbReference type="OMA" id="MEYEWHE"/>
<dbReference type="PANTHER" id="PTHR43130:SF15">
    <property type="entry name" value="THIJ_PFPI FAMILY PROTEIN (AFU_ORTHOLOGUE AFUA_5G14240)"/>
    <property type="match status" value="1"/>
</dbReference>
<protein>
    <submittedName>
        <fullName evidence="1">DJ-1/PfpI protein</fullName>
    </submittedName>
</protein>
<keyword evidence="2" id="KW-1185">Reference proteome</keyword>